<organism evidence="9 10">
    <name type="scientific">Hermanssonia centrifuga</name>
    <dbReference type="NCBI Taxonomy" id="98765"/>
    <lineage>
        <taxon>Eukaryota</taxon>
        <taxon>Fungi</taxon>
        <taxon>Dikarya</taxon>
        <taxon>Basidiomycota</taxon>
        <taxon>Agaricomycotina</taxon>
        <taxon>Agaricomycetes</taxon>
        <taxon>Polyporales</taxon>
        <taxon>Meruliaceae</taxon>
        <taxon>Hermanssonia</taxon>
    </lineage>
</organism>
<dbReference type="PANTHER" id="PTHR11048:SF28">
    <property type="entry name" value="4-HYDROXYBENZOATE POLYPRENYLTRANSFERASE, MITOCHONDRIAL"/>
    <property type="match status" value="1"/>
</dbReference>
<keyword evidence="6 8" id="KW-1133">Transmembrane helix</keyword>
<sequence>MHFETIYASQDKRDDVKAGVKSTALLFGNYIREICAAFAAVFIACLAYAGILNGQGIGYFLISVLGSALHIIWQFYTLDFDDSSQCGRMFLLINAPFLSSLTLDFIQYTENFPFLEAWKDLCPQVPRHGSTT</sequence>
<dbReference type="GO" id="GO:0008412">
    <property type="term" value="F:4-hydroxybenzoate polyprenyltransferase activity"/>
    <property type="evidence" value="ECO:0007669"/>
    <property type="project" value="TreeGrafter"/>
</dbReference>
<evidence type="ECO:0000313" key="10">
    <source>
        <dbReference type="Proteomes" id="UP000186601"/>
    </source>
</evidence>
<keyword evidence="10" id="KW-1185">Reference proteome</keyword>
<dbReference type="InterPro" id="IPR039653">
    <property type="entry name" value="Prenyltransferase"/>
</dbReference>
<comment type="subcellular location">
    <subcellularLocation>
        <location evidence="2">Membrane</location>
        <topology evidence="2">Multi-pass membrane protein</topology>
    </subcellularLocation>
</comment>
<evidence type="ECO:0000256" key="6">
    <source>
        <dbReference type="ARBA" id="ARBA00022989"/>
    </source>
</evidence>
<dbReference type="GO" id="GO:0005743">
    <property type="term" value="C:mitochondrial inner membrane"/>
    <property type="evidence" value="ECO:0007669"/>
    <property type="project" value="TreeGrafter"/>
</dbReference>
<name>A0A2R6S795_9APHY</name>
<comment type="cofactor">
    <cofactor evidence="1">
        <name>Mg(2+)</name>
        <dbReference type="ChEBI" id="CHEBI:18420"/>
    </cofactor>
</comment>
<evidence type="ECO:0000256" key="5">
    <source>
        <dbReference type="ARBA" id="ARBA00022692"/>
    </source>
</evidence>
<protein>
    <submittedName>
        <fullName evidence="9">Uncharacterized protein</fullName>
    </submittedName>
</protein>
<dbReference type="Proteomes" id="UP000186601">
    <property type="component" value="Unassembled WGS sequence"/>
</dbReference>
<dbReference type="Gene3D" id="1.20.120.1780">
    <property type="entry name" value="UbiA prenyltransferase"/>
    <property type="match status" value="1"/>
</dbReference>
<evidence type="ECO:0000256" key="8">
    <source>
        <dbReference type="SAM" id="Phobius"/>
    </source>
</evidence>
<dbReference type="STRING" id="98765.A0A2R6S795"/>
<reference evidence="9 10" key="1">
    <citation type="submission" date="2018-02" db="EMBL/GenBank/DDBJ databases">
        <title>Genome sequence of the basidiomycete white-rot fungus Phlebia centrifuga.</title>
        <authorList>
            <person name="Granchi Z."/>
            <person name="Peng M."/>
            <person name="de Vries R.P."/>
            <person name="Hilden K."/>
            <person name="Makela M.R."/>
            <person name="Grigoriev I."/>
            <person name="Riley R."/>
        </authorList>
    </citation>
    <scope>NUCLEOTIDE SEQUENCE [LARGE SCALE GENOMIC DNA]</scope>
    <source>
        <strain evidence="9 10">FBCC195</strain>
    </source>
</reference>
<evidence type="ECO:0000256" key="2">
    <source>
        <dbReference type="ARBA" id="ARBA00004141"/>
    </source>
</evidence>
<keyword evidence="5 8" id="KW-0812">Transmembrane</keyword>
<dbReference type="FunFam" id="1.20.120.1780:FF:000001">
    <property type="entry name" value="4-hydroxybenzoate octaprenyltransferase"/>
    <property type="match status" value="1"/>
</dbReference>
<keyword evidence="4" id="KW-0808">Transferase</keyword>
<feature type="transmembrane region" description="Helical" evidence="8">
    <location>
        <begin position="90"/>
        <end position="108"/>
    </location>
</feature>
<dbReference type="OrthoDB" id="18170at2759"/>
<evidence type="ECO:0000256" key="1">
    <source>
        <dbReference type="ARBA" id="ARBA00001946"/>
    </source>
</evidence>
<dbReference type="AlphaFoldDB" id="A0A2R6S795"/>
<evidence type="ECO:0000256" key="3">
    <source>
        <dbReference type="ARBA" id="ARBA00005985"/>
    </source>
</evidence>
<proteinExistence type="inferred from homology"/>
<dbReference type="GO" id="GO:0006744">
    <property type="term" value="P:ubiquinone biosynthetic process"/>
    <property type="evidence" value="ECO:0007669"/>
    <property type="project" value="TreeGrafter"/>
</dbReference>
<dbReference type="Pfam" id="PF01040">
    <property type="entry name" value="UbiA"/>
    <property type="match status" value="1"/>
</dbReference>
<dbReference type="EMBL" id="MLYV02000002">
    <property type="protein sequence ID" value="PSS38135.1"/>
    <property type="molecule type" value="Genomic_DNA"/>
</dbReference>
<evidence type="ECO:0000313" key="9">
    <source>
        <dbReference type="EMBL" id="PSS38135.1"/>
    </source>
</evidence>
<dbReference type="InterPro" id="IPR000537">
    <property type="entry name" value="UbiA_prenyltransferase"/>
</dbReference>
<evidence type="ECO:0000256" key="4">
    <source>
        <dbReference type="ARBA" id="ARBA00022679"/>
    </source>
</evidence>
<feature type="transmembrane region" description="Helical" evidence="8">
    <location>
        <begin position="30"/>
        <end position="51"/>
    </location>
</feature>
<keyword evidence="7 8" id="KW-0472">Membrane</keyword>
<evidence type="ECO:0000256" key="7">
    <source>
        <dbReference type="ARBA" id="ARBA00023136"/>
    </source>
</evidence>
<gene>
    <name evidence="9" type="ORF">PHLCEN_2v42</name>
</gene>
<accession>A0A2R6S795</accession>
<feature type="transmembrane region" description="Helical" evidence="8">
    <location>
        <begin position="57"/>
        <end position="78"/>
    </location>
</feature>
<comment type="similarity">
    <text evidence="3">Belongs to the UbiA prenyltransferase family.</text>
</comment>
<comment type="caution">
    <text evidence="9">The sequence shown here is derived from an EMBL/GenBank/DDBJ whole genome shotgun (WGS) entry which is preliminary data.</text>
</comment>
<dbReference type="PANTHER" id="PTHR11048">
    <property type="entry name" value="PRENYLTRANSFERASES"/>
    <property type="match status" value="1"/>
</dbReference>